<feature type="region of interest" description="Disordered" evidence="1">
    <location>
        <begin position="577"/>
        <end position="606"/>
    </location>
</feature>
<accession>A0ABY4F6T3</accession>
<feature type="region of interest" description="Disordered" evidence="1">
    <location>
        <begin position="485"/>
        <end position="509"/>
    </location>
</feature>
<evidence type="ECO:0000313" key="2">
    <source>
        <dbReference type="EMBL" id="UOQ52085.1"/>
    </source>
</evidence>
<dbReference type="RefSeq" id="WP_244715740.1">
    <property type="nucleotide sequence ID" value="NZ_CP095049.1"/>
</dbReference>
<gene>
    <name evidence="2" type="ORF">MUN80_20270</name>
</gene>
<organism evidence="2 3">
    <name type="scientific">Hymenobacter cellulosivorans</name>
    <dbReference type="NCBI Taxonomy" id="2932249"/>
    <lineage>
        <taxon>Bacteria</taxon>
        <taxon>Pseudomonadati</taxon>
        <taxon>Bacteroidota</taxon>
        <taxon>Cytophagia</taxon>
        <taxon>Cytophagales</taxon>
        <taxon>Hymenobacteraceae</taxon>
        <taxon>Hymenobacter</taxon>
    </lineage>
</organism>
<protein>
    <submittedName>
        <fullName evidence="2">Contractile injection system tape measure protein</fullName>
    </submittedName>
</protein>
<sequence>MSRQPHAIQQLRFELASDNSQLAPRLQDRVSSLYRHQLEALLGEELSHNCPPDLLLTLPELVLDLGSIADSQLENELPARLRQALYAALGPELQRRATQAHFEPKQAAGALGVLPFFLAHGYLPWQTDASHFSLAEAVLQALNQTPVEFRSLLRRLGQQESVRQRLVRQLRPDHLQRLIGLLEPTHALLIQAYIQETIRAQEAQRLAPVRDADLQQVVYELVLTDLLISRSTQFNRRTFVESQIRRLAARFNLTFEGLLRRLVVLSQKPLPFSAQSSLPGILRSIYQDISTKAPSSPTPPHVAPPPASTAGRPVVAVVTEAAEAAAAPLEMLIYFLRHESLPYWAGARRTATDLRATFSTVLQQGWEALVSVVRQAGPQPAAATLARRFPTDLLQQVVRLAVPGQVRPFLAVLAEHRQVAALHFGAAAAQQQLWEKSFQYLLPHKPTPFNSQHFSRWLARQLSVAGPEPAVLAAGAQATASVGPPTLGPAAGSLQTISPPAGSRKELRDQPLPILLPLNTTEGAAYDALGREVLVAPQRQPLGATGIFPSGPYSAASNQALANSPLAPAASPLAARSDGLAQPASLPAGQRPSPAAPTSYSSSELPDRHLVSELSTAQIANRLVPSALSAPQSLGAAGYADRTTAALAEQRPNQPYVGHSGTSLAATAGHTATTGFFPGHSTGGAGALSQASPAAVASGTIEPFFANVESGRSAAGYAMAADYGTTVAAKELTLNQVPGAGPEQLPLHQWPLPVSRGMVHQYLRAGDAVLVAARLSGHAIRQLLRHLIEQGDAETLAFLRIYPTQALAQQRLSALLDFDLLLRLRDVAPARANRARHLWEPVVQVFGTQNRSGASVVTPRLRRLVQAVYYRFTLTDHRLSAPAQQRETRRMAAAHNLSWAAVLRTMRQLATQHPNLAREPLFNQVFLVAPSRPAPAAPRPTLSHSVFVSPGRKRPAFSSGKSGAGIPASAASAASATFQSSANGFPNPAPAYEAAPGAATVPPLLTIAMQDLVFHFLRHGQLPWWQPTAVTLPELRRHLAQLVRARAAQVQTFLASHAAEPAVRQRLAQLADFATLTQLTTATGPSSGRGTSIRRALLALEQAVPHTSQYTAEQFRLFLKETYLLFHFSLAQSSAIPALRVVRQLAASYGLSWKSMLHLIDELSQQQPVLAAEPFFAWLLGAQEAEEQRRHNRRPIIARARQAAAQPPQTTSGTRPAYSALYDGLEHYLQTGKLPHPTPGGAAGSVASLWTTFLRPANRALLLRIRPYLTLSVVRERVAGSVSQDQFFTLLRRLYPVHFRILAAPLHDWLALAAQGVVRLGSQAAALWELVLTAVETTAAARFHTELLLSRLLAAETTLGKQQAPAARGASVAGIILRQAGRAGLPFRSRLPALLQHLDTTARLADRQKAAAAVAPATVEAPEVPALATAYITNAGLVLLWPFLTMLFDRLGYLENRQFKSIEEAYRAVHLLQFLATGAEDFPEYMLVLNKLLCGVQQTQPVVRELALTDEEKETGHGLLGAVISRWEILKKTSVAGLRETFLARNGRLDWQDDKVLLTVETKAFDMLLDQRPWSIAVIRLPWMQLPLYVTWR</sequence>
<feature type="compositionally biased region" description="Low complexity" evidence="1">
    <location>
        <begin position="592"/>
        <end position="603"/>
    </location>
</feature>
<reference evidence="2 3" key="1">
    <citation type="submission" date="2022-04" db="EMBL/GenBank/DDBJ databases">
        <title>Hymenobacter sp. isolated from the air.</title>
        <authorList>
            <person name="Won M."/>
            <person name="Lee C.-M."/>
            <person name="Woen H.-Y."/>
            <person name="Kwon S.-W."/>
        </authorList>
    </citation>
    <scope>NUCLEOTIDE SEQUENCE [LARGE SCALE GENOMIC DNA]</scope>
    <source>
        <strain evidence="3">5116 S-27</strain>
    </source>
</reference>
<dbReference type="Proteomes" id="UP000831785">
    <property type="component" value="Chromosome"/>
</dbReference>
<dbReference type="Pfam" id="PF19268">
    <property type="entry name" value="CIS_TMP"/>
    <property type="match status" value="3"/>
</dbReference>
<dbReference type="InterPro" id="IPR045538">
    <property type="entry name" value="CIS_TMP"/>
</dbReference>
<feature type="region of interest" description="Disordered" evidence="1">
    <location>
        <begin position="933"/>
        <end position="964"/>
    </location>
</feature>
<evidence type="ECO:0000256" key="1">
    <source>
        <dbReference type="SAM" id="MobiDB-lite"/>
    </source>
</evidence>
<proteinExistence type="predicted"/>
<dbReference type="EMBL" id="CP095049">
    <property type="protein sequence ID" value="UOQ52085.1"/>
    <property type="molecule type" value="Genomic_DNA"/>
</dbReference>
<name>A0ABY4F6T3_9BACT</name>
<keyword evidence="3" id="KW-1185">Reference proteome</keyword>
<evidence type="ECO:0000313" key="3">
    <source>
        <dbReference type="Proteomes" id="UP000831785"/>
    </source>
</evidence>